<organism evidence="1 2">
    <name type="scientific">Bacillus salacetis</name>
    <dbReference type="NCBI Taxonomy" id="2315464"/>
    <lineage>
        <taxon>Bacteria</taxon>
        <taxon>Bacillati</taxon>
        <taxon>Bacillota</taxon>
        <taxon>Bacilli</taxon>
        <taxon>Bacillales</taxon>
        <taxon>Bacillaceae</taxon>
        <taxon>Bacillus</taxon>
    </lineage>
</organism>
<evidence type="ECO:0000313" key="2">
    <source>
        <dbReference type="Proteomes" id="UP000265801"/>
    </source>
</evidence>
<comment type="caution">
    <text evidence="1">The sequence shown here is derived from an EMBL/GenBank/DDBJ whole genome shotgun (WGS) entry which is preliminary data.</text>
</comment>
<dbReference type="Proteomes" id="UP000265801">
    <property type="component" value="Unassembled WGS sequence"/>
</dbReference>
<evidence type="ECO:0000313" key="1">
    <source>
        <dbReference type="EMBL" id="RIW30939.1"/>
    </source>
</evidence>
<reference evidence="1 2" key="1">
    <citation type="submission" date="2018-09" db="EMBL/GenBank/DDBJ databases">
        <title>Bacillus saliacetes sp. nov., isolated from Thai shrimp paste (Ka-pi).</title>
        <authorList>
            <person name="Daroonpunt R."/>
            <person name="Tanasupawat S."/>
            <person name="Yiamsombut S."/>
        </authorList>
    </citation>
    <scope>NUCLEOTIDE SEQUENCE [LARGE SCALE GENOMIC DNA]</scope>
    <source>
        <strain evidence="1 2">SKP7-4</strain>
    </source>
</reference>
<dbReference type="AlphaFoldDB" id="A0A3A1QUS8"/>
<keyword evidence="2" id="KW-1185">Reference proteome</keyword>
<feature type="non-terminal residue" evidence="1">
    <location>
        <position position="83"/>
    </location>
</feature>
<dbReference type="EMBL" id="QXIR01000024">
    <property type="protein sequence ID" value="RIW30939.1"/>
    <property type="molecule type" value="Genomic_DNA"/>
</dbReference>
<gene>
    <name evidence="1" type="ORF">D3H55_16275</name>
</gene>
<proteinExistence type="predicted"/>
<dbReference type="RefSeq" id="WP_205685499.1">
    <property type="nucleotide sequence ID" value="NZ_QXIR01000024.1"/>
</dbReference>
<sequence length="83" mass="9089">MLKELSMHYRDKALPLFAVQLRLLAPRVASQKRKEAQVQASSLFCSSACRARTVGSAFRWPAAAPRGSIASQKIEEAQVQASS</sequence>
<name>A0A3A1QUS8_9BACI</name>
<accession>A0A3A1QUS8</accession>
<protein>
    <submittedName>
        <fullName evidence="1">Uncharacterized protein</fullName>
    </submittedName>
</protein>